<feature type="transmembrane region" description="Helical" evidence="6">
    <location>
        <begin position="67"/>
        <end position="88"/>
    </location>
</feature>
<accession>A0A0F9M0S9</accession>
<evidence type="ECO:0000256" key="4">
    <source>
        <dbReference type="ARBA" id="ARBA00022989"/>
    </source>
</evidence>
<dbReference type="PANTHER" id="PTHR30086:SF17">
    <property type="entry name" value="LYSE FAMILY TRANSLOCATOR"/>
    <property type="match status" value="1"/>
</dbReference>
<keyword evidence="3 6" id="KW-0812">Transmembrane</keyword>
<sequence length="214" mass="22858">MQQFIIIAAAHFLALLSPGPDFFLVARTSLSTSWRIASGACLGIAVANGVFIVAAFAGTAVLQPDSALFVALQLAGCAYLLYLGVLFIRHAGASALNGVPLRARLTAQPTQQAIMWWRAAGMGFLSGILNPKNALFYASLAAMLTGPYASVGWKTVYGAWMFSIVLLWDLLVATMIGNQAVLRRFARALPWLERISGAMLIMLALGVLAALLMR</sequence>
<organism evidence="7">
    <name type="scientific">marine sediment metagenome</name>
    <dbReference type="NCBI Taxonomy" id="412755"/>
    <lineage>
        <taxon>unclassified sequences</taxon>
        <taxon>metagenomes</taxon>
        <taxon>ecological metagenomes</taxon>
    </lineage>
</organism>
<dbReference type="AlphaFoldDB" id="A0A0F9M0S9"/>
<evidence type="ECO:0000256" key="2">
    <source>
        <dbReference type="ARBA" id="ARBA00022475"/>
    </source>
</evidence>
<protein>
    <recommendedName>
        <fullName evidence="8">Lysine transporter LysE</fullName>
    </recommendedName>
</protein>
<keyword evidence="5 6" id="KW-0472">Membrane</keyword>
<dbReference type="GO" id="GO:0005886">
    <property type="term" value="C:plasma membrane"/>
    <property type="evidence" value="ECO:0007669"/>
    <property type="project" value="UniProtKB-SubCell"/>
</dbReference>
<gene>
    <name evidence="7" type="ORF">LCGC14_1132010</name>
</gene>
<feature type="transmembrane region" description="Helical" evidence="6">
    <location>
        <begin position="159"/>
        <end position="182"/>
    </location>
</feature>
<evidence type="ECO:0000256" key="1">
    <source>
        <dbReference type="ARBA" id="ARBA00004651"/>
    </source>
</evidence>
<reference evidence="7" key="1">
    <citation type="journal article" date="2015" name="Nature">
        <title>Complex archaea that bridge the gap between prokaryotes and eukaryotes.</title>
        <authorList>
            <person name="Spang A."/>
            <person name="Saw J.H."/>
            <person name="Jorgensen S.L."/>
            <person name="Zaremba-Niedzwiedzka K."/>
            <person name="Martijn J."/>
            <person name="Lind A.E."/>
            <person name="van Eijk R."/>
            <person name="Schleper C."/>
            <person name="Guy L."/>
            <person name="Ettema T.J."/>
        </authorList>
    </citation>
    <scope>NUCLEOTIDE SEQUENCE</scope>
</reference>
<keyword evidence="2" id="KW-1003">Cell membrane</keyword>
<dbReference type="Pfam" id="PF01810">
    <property type="entry name" value="LysE"/>
    <property type="match status" value="1"/>
</dbReference>
<feature type="transmembrane region" description="Helical" evidence="6">
    <location>
        <begin position="134"/>
        <end position="153"/>
    </location>
</feature>
<comment type="subcellular location">
    <subcellularLocation>
        <location evidence="1">Cell membrane</location>
        <topology evidence="1">Multi-pass membrane protein</topology>
    </subcellularLocation>
</comment>
<feature type="transmembrane region" description="Helical" evidence="6">
    <location>
        <begin position="6"/>
        <end position="24"/>
    </location>
</feature>
<evidence type="ECO:0000256" key="3">
    <source>
        <dbReference type="ARBA" id="ARBA00022692"/>
    </source>
</evidence>
<name>A0A0F9M0S9_9ZZZZ</name>
<keyword evidence="4 6" id="KW-1133">Transmembrane helix</keyword>
<comment type="caution">
    <text evidence="7">The sequence shown here is derived from an EMBL/GenBank/DDBJ whole genome shotgun (WGS) entry which is preliminary data.</text>
</comment>
<dbReference type="InterPro" id="IPR001123">
    <property type="entry name" value="LeuE-type"/>
</dbReference>
<evidence type="ECO:0000313" key="7">
    <source>
        <dbReference type="EMBL" id="KKN01020.1"/>
    </source>
</evidence>
<evidence type="ECO:0000256" key="5">
    <source>
        <dbReference type="ARBA" id="ARBA00023136"/>
    </source>
</evidence>
<dbReference type="EMBL" id="LAZR01005308">
    <property type="protein sequence ID" value="KKN01020.1"/>
    <property type="molecule type" value="Genomic_DNA"/>
</dbReference>
<dbReference type="PANTHER" id="PTHR30086">
    <property type="entry name" value="ARGININE EXPORTER PROTEIN ARGO"/>
    <property type="match status" value="1"/>
</dbReference>
<feature type="transmembrane region" description="Helical" evidence="6">
    <location>
        <begin position="36"/>
        <end position="61"/>
    </location>
</feature>
<dbReference type="GO" id="GO:0015171">
    <property type="term" value="F:amino acid transmembrane transporter activity"/>
    <property type="evidence" value="ECO:0007669"/>
    <property type="project" value="TreeGrafter"/>
</dbReference>
<proteinExistence type="predicted"/>
<evidence type="ECO:0000256" key="6">
    <source>
        <dbReference type="SAM" id="Phobius"/>
    </source>
</evidence>
<evidence type="ECO:0008006" key="8">
    <source>
        <dbReference type="Google" id="ProtNLM"/>
    </source>
</evidence>
<feature type="transmembrane region" description="Helical" evidence="6">
    <location>
        <begin position="194"/>
        <end position="213"/>
    </location>
</feature>